<name>A0AAD7V027_9FUNG</name>
<keyword evidence="3" id="KW-1185">Reference proteome</keyword>
<evidence type="ECO:0000256" key="1">
    <source>
        <dbReference type="SAM" id="MobiDB-lite"/>
    </source>
</evidence>
<proteinExistence type="predicted"/>
<dbReference type="AlphaFoldDB" id="A0AAD7V027"/>
<feature type="compositionally biased region" description="Basic and acidic residues" evidence="1">
    <location>
        <begin position="191"/>
        <end position="205"/>
    </location>
</feature>
<evidence type="ECO:0000313" key="3">
    <source>
        <dbReference type="Proteomes" id="UP001234581"/>
    </source>
</evidence>
<comment type="caution">
    <text evidence="2">The sequence shown here is derived from an EMBL/GenBank/DDBJ whole genome shotgun (WGS) entry which is preliminary data.</text>
</comment>
<feature type="compositionally biased region" description="Low complexity" evidence="1">
    <location>
        <begin position="142"/>
        <end position="158"/>
    </location>
</feature>
<accession>A0AAD7V027</accession>
<organism evidence="2 3">
    <name type="scientific">Lichtheimia ornata</name>
    <dbReference type="NCBI Taxonomy" id="688661"/>
    <lineage>
        <taxon>Eukaryota</taxon>
        <taxon>Fungi</taxon>
        <taxon>Fungi incertae sedis</taxon>
        <taxon>Mucoromycota</taxon>
        <taxon>Mucoromycotina</taxon>
        <taxon>Mucoromycetes</taxon>
        <taxon>Mucorales</taxon>
        <taxon>Lichtheimiaceae</taxon>
        <taxon>Lichtheimia</taxon>
    </lineage>
</organism>
<dbReference type="Proteomes" id="UP001234581">
    <property type="component" value="Unassembled WGS sequence"/>
</dbReference>
<feature type="compositionally biased region" description="Basic residues" evidence="1">
    <location>
        <begin position="213"/>
        <end position="222"/>
    </location>
</feature>
<reference evidence="2 3" key="1">
    <citation type="submission" date="2023-03" db="EMBL/GenBank/DDBJ databases">
        <title>Genome sequence of Lichtheimia ornata CBS 291.66.</title>
        <authorList>
            <person name="Mohabir J.T."/>
            <person name="Shea T.P."/>
            <person name="Kurbessoian T."/>
            <person name="Berby B."/>
            <person name="Fontaine J."/>
            <person name="Livny J."/>
            <person name="Gnirke A."/>
            <person name="Stajich J.E."/>
            <person name="Cuomo C.A."/>
        </authorList>
    </citation>
    <scope>NUCLEOTIDE SEQUENCE [LARGE SCALE GENOMIC DNA]</scope>
    <source>
        <strain evidence="2">CBS 291.66</strain>
    </source>
</reference>
<feature type="region of interest" description="Disordered" evidence="1">
    <location>
        <begin position="191"/>
        <end position="242"/>
    </location>
</feature>
<dbReference type="EMBL" id="JARTCD010000041">
    <property type="protein sequence ID" value="KAJ8656219.1"/>
    <property type="molecule type" value="Genomic_DNA"/>
</dbReference>
<feature type="region of interest" description="Disordered" evidence="1">
    <location>
        <begin position="131"/>
        <end position="166"/>
    </location>
</feature>
<feature type="compositionally biased region" description="Basic and acidic residues" evidence="1">
    <location>
        <begin position="93"/>
        <end position="102"/>
    </location>
</feature>
<dbReference type="RefSeq" id="XP_058341132.1">
    <property type="nucleotide sequence ID" value="XM_058488020.1"/>
</dbReference>
<feature type="region of interest" description="Disordered" evidence="1">
    <location>
        <begin position="87"/>
        <end position="119"/>
    </location>
</feature>
<dbReference type="GeneID" id="83215420"/>
<protein>
    <submittedName>
        <fullName evidence="2">Uncharacterized protein</fullName>
    </submittedName>
</protein>
<sequence length="242" mass="28031">MPMRSPEHRHRKAAADRNMLGRQNRELAYSRSLLSNHVGQLQHAIRNVRQENVRLRETLCSVLRYHRLIAAAVRRVIGDMDIESDSVVATTQQDDKEEHDKQEDEGEEETNTEQQVHDNNTTRLISASASEMAYDPPPSPSSPVAKSSSPRQQRQSTQATMSSSARVNKETWRKYLMLLSPINERDREEVVVRKPETMRQQERPVEPPLHQSARTRRSKVQKSYRLPNLKQKLRKGDPFTYT</sequence>
<evidence type="ECO:0000313" key="2">
    <source>
        <dbReference type="EMBL" id="KAJ8656219.1"/>
    </source>
</evidence>
<gene>
    <name evidence="2" type="ORF">O0I10_008013</name>
</gene>